<organism evidence="1">
    <name type="scientific">Rhizophora mucronata</name>
    <name type="common">Asiatic mangrove</name>
    <dbReference type="NCBI Taxonomy" id="61149"/>
    <lineage>
        <taxon>Eukaryota</taxon>
        <taxon>Viridiplantae</taxon>
        <taxon>Streptophyta</taxon>
        <taxon>Embryophyta</taxon>
        <taxon>Tracheophyta</taxon>
        <taxon>Spermatophyta</taxon>
        <taxon>Magnoliopsida</taxon>
        <taxon>eudicotyledons</taxon>
        <taxon>Gunneridae</taxon>
        <taxon>Pentapetalae</taxon>
        <taxon>rosids</taxon>
        <taxon>fabids</taxon>
        <taxon>Malpighiales</taxon>
        <taxon>Rhizophoraceae</taxon>
        <taxon>Rhizophora</taxon>
    </lineage>
</organism>
<accession>A0A2P2Q414</accession>
<sequence length="197" mass="23011">MVLWEITVATAYFLGLKRTYRIASKLQRKIVGPNHPKIRQLLHRRTRAAFDIALQVHQNIQQRDREVGQNLGNWILQGLDRMKTSAQICSSPINDASSKINLTKHVSNFYWKNPRTIQMPRNRESDRRLFTSMRSIWPMSFPAIAMMQPPRPAGSATQYRHLSKWGHGMLRPEYGTGRASRFEGVIRKDIMQYLRHN</sequence>
<proteinExistence type="predicted"/>
<name>A0A2P2Q414_RHIMU</name>
<dbReference type="EMBL" id="GGEC01081251">
    <property type="protein sequence ID" value="MBX61735.1"/>
    <property type="molecule type" value="Transcribed_RNA"/>
</dbReference>
<dbReference type="AlphaFoldDB" id="A0A2P2Q414"/>
<evidence type="ECO:0000313" key="1">
    <source>
        <dbReference type="EMBL" id="MBX61735.1"/>
    </source>
</evidence>
<dbReference type="PANTHER" id="PTHR35998:SF1">
    <property type="entry name" value="OS02G0127900 PROTEIN"/>
    <property type="match status" value="1"/>
</dbReference>
<dbReference type="PANTHER" id="PTHR35998">
    <property type="entry name" value="OS02G0127900 PROTEIN"/>
    <property type="match status" value="1"/>
</dbReference>
<protein>
    <submittedName>
        <fullName evidence="1">Uncharacterized protein</fullName>
    </submittedName>
</protein>
<reference evidence="1" key="1">
    <citation type="submission" date="2018-02" db="EMBL/GenBank/DDBJ databases">
        <title>Rhizophora mucronata_Transcriptome.</title>
        <authorList>
            <person name="Meera S.P."/>
            <person name="Sreeshan A."/>
            <person name="Augustine A."/>
        </authorList>
    </citation>
    <scope>NUCLEOTIDE SEQUENCE</scope>
    <source>
        <tissue evidence="1">Leaf</tissue>
    </source>
</reference>